<keyword evidence="3" id="KW-0614">Plasmid</keyword>
<geneLocation type="plasmid" evidence="3">
    <name>unnamed</name>
</geneLocation>
<dbReference type="Pfam" id="PF14508">
    <property type="entry name" value="GH97_N"/>
    <property type="match status" value="1"/>
</dbReference>
<dbReference type="InterPro" id="IPR006311">
    <property type="entry name" value="TAT_signal"/>
</dbReference>
<keyword evidence="4" id="KW-1185">Reference proteome</keyword>
<dbReference type="GO" id="GO:0016787">
    <property type="term" value="F:hydrolase activity"/>
    <property type="evidence" value="ECO:0007669"/>
    <property type="project" value="UniProtKB-KW"/>
</dbReference>
<feature type="domain" description="Glycosyl-hydrolase 97 N-terminal" evidence="2">
    <location>
        <begin position="41"/>
        <end position="143"/>
    </location>
</feature>
<evidence type="ECO:0000313" key="4">
    <source>
        <dbReference type="Proteomes" id="UP000720508"/>
    </source>
</evidence>
<dbReference type="PANTHER" id="PTHR35803">
    <property type="entry name" value="GLUCAN 1,4-ALPHA-GLUCOSIDASE SUSB-RELATED"/>
    <property type="match status" value="1"/>
</dbReference>
<evidence type="ECO:0000256" key="1">
    <source>
        <dbReference type="SAM" id="SignalP"/>
    </source>
</evidence>
<keyword evidence="1" id="KW-0732">Signal</keyword>
<dbReference type="EMBL" id="JAHLEM010000001">
    <property type="protein sequence ID" value="MBU3862583.1"/>
    <property type="molecule type" value="Genomic_DNA"/>
</dbReference>
<sequence length="182" mass="19264">MVSKPGRRTVLGATAGAALTGVFSAPAGAASFAEASGHVTVHSPNGRLRVTVLTASGGLRYQVVRDGRVLVGPSGLRLDLGGRPSLTSGLVVESFKRRTIEESWRPVWGPDALVRNHARECVVRTVQSASGIRLDLVVRVLDDHDNPLPIDVRTTTVRSSTVLTLRLVAGGGTAIRLRPAQY</sequence>
<proteinExistence type="predicted"/>
<dbReference type="InterPro" id="IPR052720">
    <property type="entry name" value="Glycosyl_hydrolase_97"/>
</dbReference>
<feature type="signal peptide" evidence="1">
    <location>
        <begin position="1"/>
        <end position="29"/>
    </location>
</feature>
<accession>A0ABS6C6Q8</accession>
<comment type="caution">
    <text evidence="3">The sequence shown here is derived from an EMBL/GenBank/DDBJ whole genome shotgun (WGS) entry which is preliminary data.</text>
</comment>
<protein>
    <submittedName>
        <fullName evidence="3">Glycoside hydrolase family 97 N-terminal domain-containing protein</fullName>
    </submittedName>
</protein>
<dbReference type="InterPro" id="IPR029486">
    <property type="entry name" value="GH97_N"/>
</dbReference>
<dbReference type="PROSITE" id="PS51318">
    <property type="entry name" value="TAT"/>
    <property type="match status" value="1"/>
</dbReference>
<dbReference type="Proteomes" id="UP000720508">
    <property type="component" value="Unassembled WGS sequence"/>
</dbReference>
<evidence type="ECO:0000313" key="3">
    <source>
        <dbReference type="EMBL" id="MBU3862583.1"/>
    </source>
</evidence>
<keyword evidence="3" id="KW-0378">Hydrolase</keyword>
<reference evidence="3 4" key="1">
    <citation type="submission" date="2021-06" db="EMBL/GenBank/DDBJ databases">
        <authorList>
            <person name="Pan X."/>
        </authorList>
    </citation>
    <scope>NUCLEOTIDE SEQUENCE [LARGE SCALE GENOMIC DNA]</scope>
    <source>
        <strain evidence="3 4">4503</strain>
        <plasmid evidence="3">unnamed</plasmid>
    </source>
</reference>
<evidence type="ECO:0000259" key="2">
    <source>
        <dbReference type="Pfam" id="PF14508"/>
    </source>
</evidence>
<gene>
    <name evidence="3" type="ORF">KN815_00155</name>
</gene>
<name>A0ABS6C6Q8_9ACTN</name>
<feature type="chain" id="PRO_5047173139" evidence="1">
    <location>
        <begin position="30"/>
        <end position="182"/>
    </location>
</feature>
<dbReference type="RefSeq" id="WP_216338903.1">
    <property type="nucleotide sequence ID" value="NZ_JAHLEM010000001.1"/>
</dbReference>
<organism evidence="3 4">
    <name type="scientific">Streptomyces niphimycinicus</name>
    <dbReference type="NCBI Taxonomy" id="2842201"/>
    <lineage>
        <taxon>Bacteria</taxon>
        <taxon>Bacillati</taxon>
        <taxon>Actinomycetota</taxon>
        <taxon>Actinomycetes</taxon>
        <taxon>Kitasatosporales</taxon>
        <taxon>Streptomycetaceae</taxon>
        <taxon>Streptomyces</taxon>
    </lineage>
</organism>